<comment type="pathway">
    <text evidence="9">Carbohydrate metabolism; D-ribose degradation; D-ribose 5-phosphate from beta-D-ribopyranose: step 2/2.</text>
</comment>
<keyword evidence="6 9" id="KW-0460">Magnesium</keyword>
<dbReference type="UniPathway" id="UPA00916">
    <property type="reaction ID" value="UER00889"/>
</dbReference>
<dbReference type="GO" id="GO:0005829">
    <property type="term" value="C:cytosol"/>
    <property type="evidence" value="ECO:0007669"/>
    <property type="project" value="TreeGrafter"/>
</dbReference>
<feature type="binding site" evidence="9">
    <location>
        <begin position="12"/>
        <end position="14"/>
    </location>
    <ligand>
        <name>substrate</name>
    </ligand>
</feature>
<dbReference type="AlphaFoldDB" id="A0A7W3IRA1"/>
<evidence type="ECO:0000256" key="6">
    <source>
        <dbReference type="ARBA" id="ARBA00022842"/>
    </source>
</evidence>
<comment type="caution">
    <text evidence="11">The sequence shown here is derived from an EMBL/GenBank/DDBJ whole genome shotgun (WGS) entry which is preliminary data.</text>
</comment>
<dbReference type="InterPro" id="IPR011877">
    <property type="entry name" value="Ribokinase"/>
</dbReference>
<dbReference type="GO" id="GO:0019303">
    <property type="term" value="P:D-ribose catabolic process"/>
    <property type="evidence" value="ECO:0007669"/>
    <property type="project" value="UniProtKB-UniRule"/>
</dbReference>
<feature type="binding site" evidence="9">
    <location>
        <begin position="228"/>
        <end position="229"/>
    </location>
    <ligand>
        <name>ATP</name>
        <dbReference type="ChEBI" id="CHEBI:30616"/>
    </ligand>
</feature>
<dbReference type="SUPFAM" id="SSF53613">
    <property type="entry name" value="Ribokinase-like"/>
    <property type="match status" value="1"/>
</dbReference>
<comment type="subunit">
    <text evidence="9">Homodimer.</text>
</comment>
<feature type="binding site" evidence="9">
    <location>
        <begin position="40"/>
        <end position="44"/>
    </location>
    <ligand>
        <name>substrate</name>
    </ligand>
</feature>
<dbReference type="CDD" id="cd01174">
    <property type="entry name" value="ribokinase"/>
    <property type="match status" value="1"/>
</dbReference>
<keyword evidence="5 9" id="KW-0067">ATP-binding</keyword>
<organism evidence="11 12">
    <name type="scientific">Microlunatus kandeliicorticis</name>
    <dbReference type="NCBI Taxonomy" id="1759536"/>
    <lineage>
        <taxon>Bacteria</taxon>
        <taxon>Bacillati</taxon>
        <taxon>Actinomycetota</taxon>
        <taxon>Actinomycetes</taxon>
        <taxon>Propionibacteriales</taxon>
        <taxon>Propionibacteriaceae</taxon>
        <taxon>Microlunatus</taxon>
    </lineage>
</organism>
<accession>A0A7W3IRA1</accession>
<protein>
    <recommendedName>
        <fullName evidence="9">Ribokinase</fullName>
        <shortName evidence="9">RK</shortName>
        <ecNumber evidence="9">2.7.1.15</ecNumber>
    </recommendedName>
</protein>
<dbReference type="EMBL" id="JACGWT010000002">
    <property type="protein sequence ID" value="MBA8793758.1"/>
    <property type="molecule type" value="Genomic_DNA"/>
</dbReference>
<comment type="subcellular location">
    <subcellularLocation>
        <location evidence="9">Cytoplasm</location>
    </subcellularLocation>
</comment>
<evidence type="ECO:0000256" key="5">
    <source>
        <dbReference type="ARBA" id="ARBA00022840"/>
    </source>
</evidence>
<feature type="binding site" evidence="9">
    <location>
        <position position="229"/>
    </location>
    <ligand>
        <name>substrate</name>
    </ligand>
</feature>
<feature type="binding site" evidence="9">
    <location>
        <position position="185"/>
    </location>
    <ligand>
        <name>ATP</name>
        <dbReference type="ChEBI" id="CHEBI:30616"/>
    </ligand>
</feature>
<name>A0A7W3IRA1_9ACTN</name>
<evidence type="ECO:0000259" key="10">
    <source>
        <dbReference type="Pfam" id="PF00294"/>
    </source>
</evidence>
<evidence type="ECO:0000256" key="2">
    <source>
        <dbReference type="ARBA" id="ARBA00022723"/>
    </source>
</evidence>
<dbReference type="InterPro" id="IPR011611">
    <property type="entry name" value="PfkB_dom"/>
</dbReference>
<dbReference type="PRINTS" id="PR00990">
    <property type="entry name" value="RIBOKINASE"/>
</dbReference>
<keyword evidence="4 9" id="KW-0418">Kinase</keyword>
<feature type="active site" description="Proton acceptor" evidence="9">
    <location>
        <position position="229"/>
    </location>
</feature>
<gene>
    <name evidence="9" type="primary">rbsK</name>
    <name evidence="11" type="ORF">FHX74_001363</name>
</gene>
<dbReference type="Gene3D" id="3.40.1190.20">
    <property type="match status" value="1"/>
</dbReference>
<evidence type="ECO:0000313" key="12">
    <source>
        <dbReference type="Proteomes" id="UP000523079"/>
    </source>
</evidence>
<comment type="function">
    <text evidence="9">Catalyzes the phosphorylation of ribose at O-5 in a reaction requiring ATP and magnesium. The resulting D-ribose-5-phosphate can then be used either for sythesis of nucleotides, histidine, and tryptophan, or as a component of the pentose phosphate pathway.</text>
</comment>
<evidence type="ECO:0000256" key="8">
    <source>
        <dbReference type="ARBA" id="ARBA00023277"/>
    </source>
</evidence>
<dbReference type="GO" id="GO:0046872">
    <property type="term" value="F:metal ion binding"/>
    <property type="evidence" value="ECO:0007669"/>
    <property type="project" value="UniProtKB-KW"/>
</dbReference>
<dbReference type="Pfam" id="PF00294">
    <property type="entry name" value="PfkB"/>
    <property type="match status" value="1"/>
</dbReference>
<feature type="binding site" evidence="9">
    <location>
        <position position="264"/>
    </location>
    <ligand>
        <name>K(+)</name>
        <dbReference type="ChEBI" id="CHEBI:29103"/>
    </ligand>
</feature>
<dbReference type="InterPro" id="IPR029056">
    <property type="entry name" value="Ribokinase-like"/>
</dbReference>
<keyword evidence="12" id="KW-1185">Reference proteome</keyword>
<evidence type="ECO:0000256" key="7">
    <source>
        <dbReference type="ARBA" id="ARBA00022958"/>
    </source>
</evidence>
<dbReference type="PANTHER" id="PTHR10584:SF166">
    <property type="entry name" value="RIBOKINASE"/>
    <property type="match status" value="1"/>
</dbReference>
<dbReference type="HAMAP" id="MF_01987">
    <property type="entry name" value="Ribokinase"/>
    <property type="match status" value="1"/>
</dbReference>
<dbReference type="RefSeq" id="WP_182559327.1">
    <property type="nucleotide sequence ID" value="NZ_JACGWT010000002.1"/>
</dbReference>
<reference evidence="11 12" key="1">
    <citation type="submission" date="2020-07" db="EMBL/GenBank/DDBJ databases">
        <title>Sequencing the genomes of 1000 actinobacteria strains.</title>
        <authorList>
            <person name="Klenk H.-P."/>
        </authorList>
    </citation>
    <scope>NUCLEOTIDE SEQUENCE [LARGE SCALE GENOMIC DNA]</scope>
    <source>
        <strain evidence="11 12">DSM 100723</strain>
    </source>
</reference>
<evidence type="ECO:0000256" key="9">
    <source>
        <dbReference type="HAMAP-Rule" id="MF_01987"/>
    </source>
</evidence>
<feature type="domain" description="Carbohydrate kinase PfkB" evidence="10">
    <location>
        <begin position="4"/>
        <end position="266"/>
    </location>
</feature>
<comment type="cofactor">
    <cofactor evidence="9">
        <name>Mg(2+)</name>
        <dbReference type="ChEBI" id="CHEBI:18420"/>
    </cofactor>
    <text evidence="9">Requires a divalent cation, most likely magnesium in vivo, as an electrophilic catalyst to aid phosphoryl group transfer. It is the chelate of the metal and the nucleotide that is the actual substrate.</text>
</comment>
<feature type="binding site" evidence="9">
    <location>
        <position position="223"/>
    </location>
    <ligand>
        <name>K(+)</name>
        <dbReference type="ChEBI" id="CHEBI:29103"/>
    </ligand>
</feature>
<dbReference type="GO" id="GO:0004747">
    <property type="term" value="F:ribokinase activity"/>
    <property type="evidence" value="ECO:0007669"/>
    <property type="project" value="UniProtKB-UniRule"/>
</dbReference>
<keyword evidence="1 9" id="KW-0808">Transferase</keyword>
<keyword evidence="2 9" id="KW-0479">Metal-binding</keyword>
<evidence type="ECO:0000256" key="3">
    <source>
        <dbReference type="ARBA" id="ARBA00022741"/>
    </source>
</evidence>
<evidence type="ECO:0000256" key="1">
    <source>
        <dbReference type="ARBA" id="ARBA00022679"/>
    </source>
</evidence>
<sequence>MSGHVVVVGSVNIDVVVRVSRQPEPGETLVGSGLQRTYGGKGANQALAAARSGARVSMVGRVGADDDGRDYRRRLADRGVEVDAVLETPDVPTGQAHIRVSDDGENTIVVIAGANGRVTAEDVRARAELIASADVLLLQLEVPADAVRAALELAREHHVTSILNPSPVTDRAAELAELADVVIVNEGEHEQLGDLTDPVITRGADGAGWGNASARPPKTDVVDTTGAGDTFAGSLAGALAQGLDRAEALERAVRDSAEATTWPGAQPA</sequence>
<comment type="catalytic activity">
    <reaction evidence="9">
        <text>D-ribose + ATP = D-ribose 5-phosphate + ADP + H(+)</text>
        <dbReference type="Rhea" id="RHEA:13697"/>
        <dbReference type="ChEBI" id="CHEBI:15378"/>
        <dbReference type="ChEBI" id="CHEBI:30616"/>
        <dbReference type="ChEBI" id="CHEBI:47013"/>
        <dbReference type="ChEBI" id="CHEBI:78346"/>
        <dbReference type="ChEBI" id="CHEBI:456216"/>
        <dbReference type="EC" id="2.7.1.15"/>
    </reaction>
</comment>
<feature type="binding site" evidence="9">
    <location>
        <position position="141"/>
    </location>
    <ligand>
        <name>substrate</name>
    </ligand>
</feature>
<feature type="binding site" evidence="9">
    <location>
        <begin position="201"/>
        <end position="206"/>
    </location>
    <ligand>
        <name>ATP</name>
        <dbReference type="ChEBI" id="CHEBI:30616"/>
    </ligand>
</feature>
<keyword evidence="3 9" id="KW-0547">Nucleotide-binding</keyword>
<feature type="binding site" evidence="9">
    <location>
        <position position="259"/>
    </location>
    <ligand>
        <name>K(+)</name>
        <dbReference type="ChEBI" id="CHEBI:29103"/>
    </ligand>
</feature>
<evidence type="ECO:0000256" key="4">
    <source>
        <dbReference type="ARBA" id="ARBA00022777"/>
    </source>
</evidence>
<feature type="binding site" evidence="9">
    <location>
        <position position="225"/>
    </location>
    <ligand>
        <name>K(+)</name>
        <dbReference type="ChEBI" id="CHEBI:29103"/>
    </ligand>
</feature>
<dbReference type="PANTHER" id="PTHR10584">
    <property type="entry name" value="SUGAR KINASE"/>
    <property type="match status" value="1"/>
</dbReference>
<dbReference type="GO" id="GO:0005524">
    <property type="term" value="F:ATP binding"/>
    <property type="evidence" value="ECO:0007669"/>
    <property type="project" value="UniProtKB-UniRule"/>
</dbReference>
<comment type="similarity">
    <text evidence="9">Belongs to the carbohydrate kinase PfkB family. Ribokinase subfamily.</text>
</comment>
<keyword evidence="9" id="KW-0963">Cytoplasm</keyword>
<dbReference type="Proteomes" id="UP000523079">
    <property type="component" value="Unassembled WGS sequence"/>
</dbReference>
<feature type="binding site" evidence="9">
    <location>
        <position position="262"/>
    </location>
    <ligand>
        <name>K(+)</name>
        <dbReference type="ChEBI" id="CHEBI:29103"/>
    </ligand>
</feature>
<dbReference type="InterPro" id="IPR002139">
    <property type="entry name" value="Ribo/fructo_kinase"/>
</dbReference>
<evidence type="ECO:0000313" key="11">
    <source>
        <dbReference type="EMBL" id="MBA8793758.1"/>
    </source>
</evidence>
<keyword evidence="7 9" id="KW-0630">Potassium</keyword>
<proteinExistence type="inferred from homology"/>
<dbReference type="EC" id="2.7.1.15" evidence="9"/>
<keyword evidence="8 9" id="KW-0119">Carbohydrate metabolism</keyword>
<comment type="caution">
    <text evidence="9">Lacks conserved residue(s) required for the propagation of feature annotation.</text>
</comment>
<comment type="activity regulation">
    <text evidence="9">Activated by a monovalent cation that binds near, but not in, the active site. The most likely occupant of the site in vivo is potassium. Ion binding induces a conformational change that may alter substrate affinity.</text>
</comment>